<feature type="transmembrane region" description="Helical" evidence="7">
    <location>
        <begin position="240"/>
        <end position="258"/>
    </location>
</feature>
<protein>
    <submittedName>
        <fullName evidence="8">FTR1 family protein</fullName>
    </submittedName>
</protein>
<reference evidence="8" key="1">
    <citation type="submission" date="2024-06" db="EMBL/GenBank/DDBJ databases">
        <authorList>
            <person name="Sun Y."/>
        </authorList>
    </citation>
    <scope>NUCLEOTIDE SEQUENCE</scope>
    <source>
        <strain evidence="8">IGA1.0</strain>
    </source>
</reference>
<dbReference type="PANTHER" id="PTHR31632:SF2">
    <property type="entry name" value="PLASMA MEMBRANE IRON PERMEASE"/>
    <property type="match status" value="1"/>
</dbReference>
<dbReference type="GO" id="GO:0015093">
    <property type="term" value="F:ferrous iron transmembrane transporter activity"/>
    <property type="evidence" value="ECO:0007669"/>
    <property type="project" value="TreeGrafter"/>
</dbReference>
<sequence length="294" mass="30944">MWAIALLVFREVLEAALIVTVVAAATRGVSRRGWFVGGGIALGVLGAVLVALSASLLADAFSGAGQELFNAGILIAAVLMIGWHVLWMSSHGRELSRQMQALGTAVHRGVSSLGLLLLVVALAVLREGSEVVLFLYGMRAGGADHLWAGLALGVLAGAAVGFGLYAGLLRIPLRHFFGATNAMLVLLAAGLASSAARYLIQADLLPAWGQPLWDSSWLLGNGSLLGQTAHVLIGYDARPAGMQMVFLAMTLLVLWWGARFMRRQQTPRVRPGTTPSRTTSVDDAASNLGQRTLA</sequence>
<feature type="transmembrane region" description="Helical" evidence="7">
    <location>
        <begin position="176"/>
        <end position="200"/>
    </location>
</feature>
<keyword evidence="5 7" id="KW-0472">Membrane</keyword>
<evidence type="ECO:0000256" key="1">
    <source>
        <dbReference type="ARBA" id="ARBA00004141"/>
    </source>
</evidence>
<comment type="similarity">
    <text evidence="2">Belongs to the oxidase-dependent Fe transporter (OFeT) (TC 9.A.10.1) family.</text>
</comment>
<evidence type="ECO:0000256" key="6">
    <source>
        <dbReference type="SAM" id="MobiDB-lite"/>
    </source>
</evidence>
<evidence type="ECO:0000256" key="3">
    <source>
        <dbReference type="ARBA" id="ARBA00022692"/>
    </source>
</evidence>
<dbReference type="EMBL" id="CP157948">
    <property type="protein sequence ID" value="XBS88875.1"/>
    <property type="molecule type" value="Genomic_DNA"/>
</dbReference>
<feature type="transmembrane region" description="Helical" evidence="7">
    <location>
        <begin position="6"/>
        <end position="26"/>
    </location>
</feature>
<dbReference type="AlphaFoldDB" id="A0AAU7QHK9"/>
<feature type="transmembrane region" description="Helical" evidence="7">
    <location>
        <begin position="33"/>
        <end position="56"/>
    </location>
</feature>
<comment type="subcellular location">
    <subcellularLocation>
        <location evidence="1">Membrane</location>
        <topology evidence="1">Multi-pass membrane protein</topology>
    </subcellularLocation>
</comment>
<feature type="transmembrane region" description="Helical" evidence="7">
    <location>
        <begin position="68"/>
        <end position="88"/>
    </location>
</feature>
<dbReference type="GO" id="GO:0033573">
    <property type="term" value="C:high-affinity iron permease complex"/>
    <property type="evidence" value="ECO:0007669"/>
    <property type="project" value="InterPro"/>
</dbReference>
<dbReference type="PANTHER" id="PTHR31632">
    <property type="entry name" value="IRON TRANSPORTER FTH1"/>
    <property type="match status" value="1"/>
</dbReference>
<feature type="transmembrane region" description="Helical" evidence="7">
    <location>
        <begin position="109"/>
        <end position="126"/>
    </location>
</feature>
<feature type="region of interest" description="Disordered" evidence="6">
    <location>
        <begin position="266"/>
        <end position="294"/>
    </location>
</feature>
<proteinExistence type="inferred from homology"/>
<dbReference type="RefSeq" id="WP_350015609.1">
    <property type="nucleotide sequence ID" value="NZ_CP157948.1"/>
</dbReference>
<keyword evidence="4 7" id="KW-1133">Transmembrane helix</keyword>
<accession>A0AAU7QHK9</accession>
<keyword evidence="3 7" id="KW-0812">Transmembrane</keyword>
<evidence type="ECO:0000256" key="4">
    <source>
        <dbReference type="ARBA" id="ARBA00022989"/>
    </source>
</evidence>
<evidence type="ECO:0000256" key="5">
    <source>
        <dbReference type="ARBA" id="ARBA00023136"/>
    </source>
</evidence>
<dbReference type="InterPro" id="IPR004923">
    <property type="entry name" value="FTR1/Fip1/EfeU"/>
</dbReference>
<dbReference type="Pfam" id="PF03239">
    <property type="entry name" value="FTR1"/>
    <property type="match status" value="1"/>
</dbReference>
<evidence type="ECO:0000256" key="7">
    <source>
        <dbReference type="SAM" id="Phobius"/>
    </source>
</evidence>
<name>A0AAU7QHK9_9GAMM</name>
<evidence type="ECO:0000256" key="2">
    <source>
        <dbReference type="ARBA" id="ARBA00008333"/>
    </source>
</evidence>
<gene>
    <name evidence="8" type="ORF">ABNK63_10710</name>
</gene>
<feature type="transmembrane region" description="Helical" evidence="7">
    <location>
        <begin position="146"/>
        <end position="169"/>
    </location>
</feature>
<evidence type="ECO:0000313" key="8">
    <source>
        <dbReference type="EMBL" id="XBS88875.1"/>
    </source>
</evidence>
<organism evidence="8">
    <name type="scientific">Rhodanobacter sp. IGA1.0</name>
    <dbReference type="NCBI Taxonomy" id="3158582"/>
    <lineage>
        <taxon>Bacteria</taxon>
        <taxon>Pseudomonadati</taxon>
        <taxon>Pseudomonadota</taxon>
        <taxon>Gammaproteobacteria</taxon>
        <taxon>Lysobacterales</taxon>
        <taxon>Rhodanobacteraceae</taxon>
        <taxon>Rhodanobacter</taxon>
    </lineage>
</organism>